<reference evidence="1" key="1">
    <citation type="journal article" date="2014" name="Front. Microbiol.">
        <title>High frequency of phylogenetically diverse reductive dehalogenase-homologous genes in deep subseafloor sedimentary metagenomes.</title>
        <authorList>
            <person name="Kawai M."/>
            <person name="Futagami T."/>
            <person name="Toyoda A."/>
            <person name="Takaki Y."/>
            <person name="Nishi S."/>
            <person name="Hori S."/>
            <person name="Arai W."/>
            <person name="Tsubouchi T."/>
            <person name="Morono Y."/>
            <person name="Uchiyama I."/>
            <person name="Ito T."/>
            <person name="Fujiyama A."/>
            <person name="Inagaki F."/>
            <person name="Takami H."/>
        </authorList>
    </citation>
    <scope>NUCLEOTIDE SEQUENCE</scope>
    <source>
        <strain evidence="1">Expedition CK06-06</strain>
    </source>
</reference>
<organism evidence="1">
    <name type="scientific">marine sediment metagenome</name>
    <dbReference type="NCBI Taxonomy" id="412755"/>
    <lineage>
        <taxon>unclassified sequences</taxon>
        <taxon>metagenomes</taxon>
        <taxon>ecological metagenomes</taxon>
    </lineage>
</organism>
<protein>
    <recommendedName>
        <fullName evidence="2">Integrase catalytic domain-containing protein</fullName>
    </recommendedName>
</protein>
<evidence type="ECO:0008006" key="2">
    <source>
        <dbReference type="Google" id="ProtNLM"/>
    </source>
</evidence>
<dbReference type="InterPro" id="IPR012337">
    <property type="entry name" value="RNaseH-like_sf"/>
</dbReference>
<evidence type="ECO:0000313" key="1">
    <source>
        <dbReference type="EMBL" id="GAH07303.1"/>
    </source>
</evidence>
<proteinExistence type="predicted"/>
<name>X1EF53_9ZZZZ</name>
<dbReference type="SUPFAM" id="SSF53098">
    <property type="entry name" value="Ribonuclease H-like"/>
    <property type="match status" value="1"/>
</dbReference>
<dbReference type="AlphaFoldDB" id="X1EF53"/>
<comment type="caution">
    <text evidence="1">The sequence shown here is derived from an EMBL/GenBank/DDBJ whole genome shotgun (WGS) entry which is preliminary data.</text>
</comment>
<feature type="non-terminal residue" evidence="1">
    <location>
        <position position="34"/>
    </location>
</feature>
<dbReference type="EMBL" id="BART01037404">
    <property type="protein sequence ID" value="GAH07303.1"/>
    <property type="molecule type" value="Genomic_DNA"/>
</dbReference>
<gene>
    <name evidence="1" type="ORF">S01H4_62601</name>
</gene>
<sequence length="34" mass="4073">MSGKANPYDNAKIESFFRTLKVEEVYMFEYETYA</sequence>
<accession>X1EF53</accession>